<organism evidence="7 8">
    <name type="scientific">Caenorhabditis bovis</name>
    <dbReference type="NCBI Taxonomy" id="2654633"/>
    <lineage>
        <taxon>Eukaryota</taxon>
        <taxon>Metazoa</taxon>
        <taxon>Ecdysozoa</taxon>
        <taxon>Nematoda</taxon>
        <taxon>Chromadorea</taxon>
        <taxon>Rhabditida</taxon>
        <taxon>Rhabditina</taxon>
        <taxon>Rhabditomorpha</taxon>
        <taxon>Rhabditoidea</taxon>
        <taxon>Rhabditidae</taxon>
        <taxon>Peloderinae</taxon>
        <taxon>Caenorhabditis</taxon>
    </lineage>
</organism>
<feature type="region of interest" description="Disordered" evidence="5">
    <location>
        <begin position="268"/>
        <end position="360"/>
    </location>
</feature>
<evidence type="ECO:0000256" key="1">
    <source>
        <dbReference type="ARBA" id="ARBA00004613"/>
    </source>
</evidence>
<dbReference type="Proteomes" id="UP000494206">
    <property type="component" value="Unassembled WGS sequence"/>
</dbReference>
<dbReference type="PANTHER" id="PTHR21700:SF54">
    <property type="entry name" value="TRANSTHYRETIN-LIKE FAMILY PROTEIN"/>
    <property type="match status" value="1"/>
</dbReference>
<dbReference type="EMBL" id="CADEPM010000002">
    <property type="protein sequence ID" value="CAB3400675.1"/>
    <property type="molecule type" value="Genomic_DNA"/>
</dbReference>
<evidence type="ECO:0000256" key="5">
    <source>
        <dbReference type="SAM" id="MobiDB-lite"/>
    </source>
</evidence>
<protein>
    <submittedName>
        <fullName evidence="7">Uncharacterized protein</fullName>
    </submittedName>
</protein>
<comment type="caution">
    <text evidence="7">The sequence shown here is derived from an EMBL/GenBank/DDBJ whole genome shotgun (WGS) entry which is preliminary data.</text>
</comment>
<dbReference type="PANTHER" id="PTHR21700">
    <property type="entry name" value="TRANSTHYRETIN-LIKE FAMILY PROTEIN-RELATED"/>
    <property type="match status" value="1"/>
</dbReference>
<comment type="subcellular location">
    <subcellularLocation>
        <location evidence="1">Secreted</location>
    </subcellularLocation>
</comment>
<evidence type="ECO:0000313" key="7">
    <source>
        <dbReference type="EMBL" id="CAB3400675.1"/>
    </source>
</evidence>
<evidence type="ECO:0000256" key="3">
    <source>
        <dbReference type="ARBA" id="ARBA00022525"/>
    </source>
</evidence>
<feature type="compositionally biased region" description="Basic and acidic residues" evidence="5">
    <location>
        <begin position="268"/>
        <end position="351"/>
    </location>
</feature>
<accession>A0A8S1EIU3</accession>
<dbReference type="GO" id="GO:0009986">
    <property type="term" value="C:cell surface"/>
    <property type="evidence" value="ECO:0007669"/>
    <property type="project" value="InterPro"/>
</dbReference>
<dbReference type="AlphaFoldDB" id="A0A8S1EIU3"/>
<feature type="chain" id="PRO_5035884565" evidence="6">
    <location>
        <begin position="18"/>
        <end position="395"/>
    </location>
</feature>
<dbReference type="Gene3D" id="2.60.40.3330">
    <property type="match status" value="1"/>
</dbReference>
<dbReference type="OrthoDB" id="5875941at2759"/>
<dbReference type="GO" id="GO:0005576">
    <property type="term" value="C:extracellular region"/>
    <property type="evidence" value="ECO:0007669"/>
    <property type="project" value="UniProtKB-SubCell"/>
</dbReference>
<sequence>MRLPLLLPLAFFIPALCVYQAVTVKGIVNCRGQRQPGTFVQLYDEDSIFDDDDLLGSVIADHRGVFCVKGFTDEISIIEPYILIEHNCGYEGLNEKRTFTRAIPVEYIFEGKKAKHVYHMGDIELLTPDAPVQKYEKRMYIETSIDERIRQCIPVYVQYKRFYEKTVFESSKTAVELPVDKDMDEPVIEPTNGDSENVDEQITEHPVPINVDEKINTETEEERLQREEQRLEEEEKRLEEIRRLEEEKIRLEEVRRIEEEKKRIEELRRQEEENQRKELARREEERLREEERRAEEERRRIEEFKIQEERRKEQEEEHKKRLEEYYKREQERQESLRRREEELRKRMEEQGKTNAEIVAKPADPCVHYPIVSQNGQLSRSMEVRHEYIEDPCLRK</sequence>
<dbReference type="Pfam" id="PF01060">
    <property type="entry name" value="TTR-52"/>
    <property type="match status" value="1"/>
</dbReference>
<dbReference type="InterPro" id="IPR038479">
    <property type="entry name" value="Transthyretin-like_sf"/>
</dbReference>
<comment type="similarity">
    <text evidence="2">Belongs to the nematode transthyretin-like family.</text>
</comment>
<evidence type="ECO:0000256" key="4">
    <source>
        <dbReference type="ARBA" id="ARBA00022729"/>
    </source>
</evidence>
<keyword evidence="4 6" id="KW-0732">Signal</keyword>
<keyword evidence="3" id="KW-0964">Secreted</keyword>
<dbReference type="InterPro" id="IPR001534">
    <property type="entry name" value="Transthyretin-like"/>
</dbReference>
<feature type="signal peptide" evidence="6">
    <location>
        <begin position="1"/>
        <end position="17"/>
    </location>
</feature>
<evidence type="ECO:0000256" key="2">
    <source>
        <dbReference type="ARBA" id="ARBA00010112"/>
    </source>
</evidence>
<gene>
    <name evidence="7" type="ORF">CBOVIS_LOCUS3558</name>
</gene>
<reference evidence="7 8" key="1">
    <citation type="submission" date="2020-04" db="EMBL/GenBank/DDBJ databases">
        <authorList>
            <person name="Laetsch R D."/>
            <person name="Stevens L."/>
            <person name="Kumar S."/>
            <person name="Blaxter L. M."/>
        </authorList>
    </citation>
    <scope>NUCLEOTIDE SEQUENCE [LARGE SCALE GENOMIC DNA]</scope>
</reference>
<proteinExistence type="inferred from homology"/>
<evidence type="ECO:0000313" key="8">
    <source>
        <dbReference type="Proteomes" id="UP000494206"/>
    </source>
</evidence>
<evidence type="ECO:0000256" key="6">
    <source>
        <dbReference type="SAM" id="SignalP"/>
    </source>
</evidence>
<keyword evidence="8" id="KW-1185">Reference proteome</keyword>
<name>A0A8S1EIU3_9PELO</name>